<keyword evidence="2" id="KW-1185">Reference proteome</keyword>
<gene>
    <name evidence="1" type="ORF">IXC47_08280</name>
</gene>
<reference evidence="1 2" key="1">
    <citation type="submission" date="2020-11" db="EMBL/GenBank/DDBJ databases">
        <title>WGS of Herminiimonas contaminans strain Marseille-Q4544 isolated from planarians Schmidtea mediterranea.</title>
        <authorList>
            <person name="Kangale L."/>
        </authorList>
    </citation>
    <scope>NUCLEOTIDE SEQUENCE [LARGE SCALE GENOMIC DNA]</scope>
    <source>
        <strain evidence="1 2">Marseille-Q4544</strain>
    </source>
</reference>
<dbReference type="RefSeq" id="WP_195875266.1">
    <property type="nucleotide sequence ID" value="NZ_JADOEL010000005.1"/>
</dbReference>
<protein>
    <submittedName>
        <fullName evidence="1">Uncharacterized protein</fullName>
    </submittedName>
</protein>
<evidence type="ECO:0000313" key="1">
    <source>
        <dbReference type="EMBL" id="MBF8177674.1"/>
    </source>
</evidence>
<comment type="caution">
    <text evidence="1">The sequence shown here is derived from an EMBL/GenBank/DDBJ whole genome shotgun (WGS) entry which is preliminary data.</text>
</comment>
<name>A0ABS0EUD5_9BURK</name>
<proteinExistence type="predicted"/>
<dbReference type="EMBL" id="JADOEL010000005">
    <property type="protein sequence ID" value="MBF8177674.1"/>
    <property type="molecule type" value="Genomic_DNA"/>
</dbReference>
<accession>A0ABS0EUD5</accession>
<evidence type="ECO:0000313" key="2">
    <source>
        <dbReference type="Proteomes" id="UP000657372"/>
    </source>
</evidence>
<dbReference type="Proteomes" id="UP000657372">
    <property type="component" value="Unassembled WGS sequence"/>
</dbReference>
<organism evidence="1 2">
    <name type="scientific">Herminiimonas contaminans</name>
    <dbReference type="NCBI Taxonomy" id="1111140"/>
    <lineage>
        <taxon>Bacteria</taxon>
        <taxon>Pseudomonadati</taxon>
        <taxon>Pseudomonadota</taxon>
        <taxon>Betaproteobacteria</taxon>
        <taxon>Burkholderiales</taxon>
        <taxon>Oxalobacteraceae</taxon>
        <taxon>Herminiimonas</taxon>
    </lineage>
</organism>
<sequence length="92" mass="10126">MSESSREMPKYQCHKQVYALKIEKIEQSPADFECEGGSYHITPADAGYGAFPVPAAFVDKHKPEAGGYYVVYDDGYKSYSPASAFESGYAPI</sequence>